<dbReference type="EMBL" id="CAXITT010000129">
    <property type="protein sequence ID" value="CAL1532952.1"/>
    <property type="molecule type" value="Genomic_DNA"/>
</dbReference>
<accession>A0AAV2HGC4</accession>
<evidence type="ECO:0000256" key="7">
    <source>
        <dbReference type="ARBA" id="ARBA00022989"/>
    </source>
</evidence>
<evidence type="ECO:0000256" key="5">
    <source>
        <dbReference type="ARBA" id="ARBA00022692"/>
    </source>
</evidence>
<dbReference type="GO" id="GO:0016020">
    <property type="term" value="C:membrane"/>
    <property type="evidence" value="ECO:0007669"/>
    <property type="project" value="UniProtKB-SubCell"/>
</dbReference>
<keyword evidence="6" id="KW-0735">Signal-anchor</keyword>
<organism evidence="11 12">
    <name type="scientific">Lymnaea stagnalis</name>
    <name type="common">Great pond snail</name>
    <name type="synonym">Helix stagnalis</name>
    <dbReference type="NCBI Taxonomy" id="6523"/>
    <lineage>
        <taxon>Eukaryota</taxon>
        <taxon>Metazoa</taxon>
        <taxon>Spiralia</taxon>
        <taxon>Lophotrochozoa</taxon>
        <taxon>Mollusca</taxon>
        <taxon>Gastropoda</taxon>
        <taxon>Heterobranchia</taxon>
        <taxon>Euthyneura</taxon>
        <taxon>Panpulmonata</taxon>
        <taxon>Hygrophila</taxon>
        <taxon>Lymnaeoidea</taxon>
        <taxon>Lymnaeidae</taxon>
        <taxon>Lymnaea</taxon>
    </lineage>
</organism>
<evidence type="ECO:0000256" key="10">
    <source>
        <dbReference type="ARBA" id="ARBA00038150"/>
    </source>
</evidence>
<evidence type="ECO:0000256" key="1">
    <source>
        <dbReference type="ARBA" id="ARBA00004606"/>
    </source>
</evidence>
<keyword evidence="3" id="KW-0328">Glycosyltransferase</keyword>
<dbReference type="Proteomes" id="UP001497497">
    <property type="component" value="Unassembled WGS sequence"/>
</dbReference>
<evidence type="ECO:0000256" key="9">
    <source>
        <dbReference type="ARBA" id="ARBA00023180"/>
    </source>
</evidence>
<feature type="non-terminal residue" evidence="11">
    <location>
        <position position="1"/>
    </location>
</feature>
<dbReference type="PANTHER" id="PTHR19297:SF185">
    <property type="entry name" value="BETA-1,3-GALACTOSYL-O-GLYCOSYL-GLYCOPROTEIN BETA-1,6-N-ACETYLGLUCOSAMINYLTRANSFERASE 3"/>
    <property type="match status" value="1"/>
</dbReference>
<keyword evidence="7" id="KW-1133">Transmembrane helix</keyword>
<keyword evidence="4" id="KW-0808">Transferase</keyword>
<comment type="caution">
    <text evidence="11">The sequence shown here is derived from an EMBL/GenBank/DDBJ whole genome shotgun (WGS) entry which is preliminary data.</text>
</comment>
<gene>
    <name evidence="11" type="ORF">GSLYS_00006970001</name>
</gene>
<keyword evidence="9" id="KW-0325">Glycoprotein</keyword>
<evidence type="ECO:0000313" key="12">
    <source>
        <dbReference type="Proteomes" id="UP001497497"/>
    </source>
</evidence>
<protein>
    <submittedName>
        <fullName evidence="11">Uncharacterized protein</fullName>
    </submittedName>
</protein>
<dbReference type="Pfam" id="PF02485">
    <property type="entry name" value="Branch"/>
    <property type="match status" value="1"/>
</dbReference>
<keyword evidence="8" id="KW-0472">Membrane</keyword>
<reference evidence="11 12" key="1">
    <citation type="submission" date="2024-04" db="EMBL/GenBank/DDBJ databases">
        <authorList>
            <consortium name="Genoscope - CEA"/>
            <person name="William W."/>
        </authorList>
    </citation>
    <scope>NUCLEOTIDE SEQUENCE [LARGE SCALE GENOMIC DNA]</scope>
</reference>
<evidence type="ECO:0000256" key="4">
    <source>
        <dbReference type="ARBA" id="ARBA00022679"/>
    </source>
</evidence>
<dbReference type="GO" id="GO:0008375">
    <property type="term" value="F:acetylglucosaminyltransferase activity"/>
    <property type="evidence" value="ECO:0007669"/>
    <property type="project" value="TreeGrafter"/>
</dbReference>
<dbReference type="InterPro" id="IPR003406">
    <property type="entry name" value="Glyco_trans_14"/>
</dbReference>
<evidence type="ECO:0000256" key="6">
    <source>
        <dbReference type="ARBA" id="ARBA00022968"/>
    </source>
</evidence>
<keyword evidence="12" id="KW-1185">Reference proteome</keyword>
<comment type="pathway">
    <text evidence="2">Protein modification; protein glycosylation.</text>
</comment>
<evidence type="ECO:0000313" key="11">
    <source>
        <dbReference type="EMBL" id="CAL1532952.1"/>
    </source>
</evidence>
<proteinExistence type="inferred from homology"/>
<evidence type="ECO:0000256" key="3">
    <source>
        <dbReference type="ARBA" id="ARBA00022676"/>
    </source>
</evidence>
<sequence length="312" mass="36502">RLYIDHVVNCSRLLTGDNNYTLEIIKKLPTFNETLTDDYYINVTQNCETFRQNRGYIMSSLTEEEREFPIAFSILTFKNSEMVERLLRAIYRPQNYYCIHVDLKSPDSFFLSISSIAKCFSNIFLSSKRINVNWGMFSVLEPELLCMQELWPYKKWKYYINLTGQEFPLRTNFELVNILKAYNGANNIEGIIKRANKDRWKNRPPPFGLRPVKGAVHLTASRHFVDFLLHNETALAVLDWTKTIQVPDEAYFSTLNFNPLLGLRGTYRGEPDNMEDFMTRYKIWSENKTVCAGRSSKSICIQSTGNFIRPIR</sequence>
<evidence type="ECO:0000256" key="2">
    <source>
        <dbReference type="ARBA" id="ARBA00004922"/>
    </source>
</evidence>
<dbReference type="PANTHER" id="PTHR19297">
    <property type="entry name" value="GLYCOSYLTRANSFERASE 14 FAMILY MEMBER"/>
    <property type="match status" value="1"/>
</dbReference>
<evidence type="ECO:0000256" key="8">
    <source>
        <dbReference type="ARBA" id="ARBA00023136"/>
    </source>
</evidence>
<dbReference type="AlphaFoldDB" id="A0AAV2HGC4"/>
<comment type="similarity">
    <text evidence="10">Belongs to the glycosyltransferase 14 family.</text>
</comment>
<name>A0AAV2HGC4_LYMST</name>
<comment type="subcellular location">
    <subcellularLocation>
        <location evidence="1">Membrane</location>
        <topology evidence="1">Single-pass type II membrane protein</topology>
    </subcellularLocation>
</comment>
<keyword evidence="5" id="KW-0812">Transmembrane</keyword>